<keyword evidence="4" id="KW-1185">Reference proteome</keyword>
<proteinExistence type="predicted"/>
<keyword evidence="1" id="KW-0812">Transmembrane</keyword>
<feature type="transmembrane region" description="Helical" evidence="1">
    <location>
        <begin position="78"/>
        <end position="99"/>
    </location>
</feature>
<evidence type="ECO:0000256" key="1">
    <source>
        <dbReference type="SAM" id="Phobius"/>
    </source>
</evidence>
<evidence type="ECO:0000259" key="2">
    <source>
        <dbReference type="Pfam" id="PF20151"/>
    </source>
</evidence>
<accession>A0A0D0C084</accession>
<name>A0A0D0C084_9AGAR</name>
<dbReference type="OrthoDB" id="2955592at2759"/>
<evidence type="ECO:0000313" key="3">
    <source>
        <dbReference type="EMBL" id="KIK50967.1"/>
    </source>
</evidence>
<gene>
    <name evidence="3" type="ORF">GYMLUDRAFT_410202</name>
</gene>
<evidence type="ECO:0000313" key="4">
    <source>
        <dbReference type="Proteomes" id="UP000053593"/>
    </source>
</evidence>
<reference evidence="3 4" key="1">
    <citation type="submission" date="2014-04" db="EMBL/GenBank/DDBJ databases">
        <title>Evolutionary Origins and Diversification of the Mycorrhizal Mutualists.</title>
        <authorList>
            <consortium name="DOE Joint Genome Institute"/>
            <consortium name="Mycorrhizal Genomics Consortium"/>
            <person name="Kohler A."/>
            <person name="Kuo A."/>
            <person name="Nagy L.G."/>
            <person name="Floudas D."/>
            <person name="Copeland A."/>
            <person name="Barry K.W."/>
            <person name="Cichocki N."/>
            <person name="Veneault-Fourrey C."/>
            <person name="LaButti K."/>
            <person name="Lindquist E.A."/>
            <person name="Lipzen A."/>
            <person name="Lundell T."/>
            <person name="Morin E."/>
            <person name="Murat C."/>
            <person name="Riley R."/>
            <person name="Ohm R."/>
            <person name="Sun H."/>
            <person name="Tunlid A."/>
            <person name="Henrissat B."/>
            <person name="Grigoriev I.V."/>
            <person name="Hibbett D.S."/>
            <person name="Martin F."/>
        </authorList>
    </citation>
    <scope>NUCLEOTIDE SEQUENCE [LARGE SCALE GENOMIC DNA]</scope>
    <source>
        <strain evidence="3 4">FD-317 M1</strain>
    </source>
</reference>
<keyword evidence="1" id="KW-1133">Transmembrane helix</keyword>
<dbReference type="EMBL" id="KN834877">
    <property type="protein sequence ID" value="KIK50967.1"/>
    <property type="molecule type" value="Genomic_DNA"/>
</dbReference>
<organism evidence="3 4">
    <name type="scientific">Collybiopsis luxurians FD-317 M1</name>
    <dbReference type="NCBI Taxonomy" id="944289"/>
    <lineage>
        <taxon>Eukaryota</taxon>
        <taxon>Fungi</taxon>
        <taxon>Dikarya</taxon>
        <taxon>Basidiomycota</taxon>
        <taxon>Agaricomycotina</taxon>
        <taxon>Agaricomycetes</taxon>
        <taxon>Agaricomycetidae</taxon>
        <taxon>Agaricales</taxon>
        <taxon>Marasmiineae</taxon>
        <taxon>Omphalotaceae</taxon>
        <taxon>Collybiopsis</taxon>
        <taxon>Collybiopsis luxurians</taxon>
    </lineage>
</organism>
<dbReference type="Pfam" id="PF20151">
    <property type="entry name" value="DUF6533"/>
    <property type="match status" value="1"/>
</dbReference>
<sequence>MVGNKLCIFCCTLWIADYIDTLPAEIHTIWSKKQTGTSFLFIFNRYIFLIQWVPDLVYTLPGPSTDNICNILIKLQKYLGLAALLSTNALFSLRVYAIYGGSRVILAISALFLLSRLSIDILVSISPAP</sequence>
<dbReference type="HOGENOM" id="CLU_136328_0_0_1"/>
<feature type="transmembrane region" description="Helical" evidence="1">
    <location>
        <begin position="105"/>
        <end position="125"/>
    </location>
</feature>
<dbReference type="InterPro" id="IPR045340">
    <property type="entry name" value="DUF6533"/>
</dbReference>
<dbReference type="AlphaFoldDB" id="A0A0D0C084"/>
<protein>
    <recommendedName>
        <fullName evidence="2">DUF6533 domain-containing protein</fullName>
    </recommendedName>
</protein>
<keyword evidence="1" id="KW-0472">Membrane</keyword>
<dbReference type="Proteomes" id="UP000053593">
    <property type="component" value="Unassembled WGS sequence"/>
</dbReference>
<feature type="domain" description="DUF6533" evidence="2">
    <location>
        <begin position="10"/>
        <end position="50"/>
    </location>
</feature>